<gene>
    <name evidence="1" type="ORF">SAMN02744037_02705</name>
</gene>
<protein>
    <recommendedName>
        <fullName evidence="3">EVE domain-containing protein</fullName>
    </recommendedName>
</protein>
<evidence type="ECO:0000313" key="1">
    <source>
        <dbReference type="EMBL" id="SHK62175.1"/>
    </source>
</evidence>
<evidence type="ECO:0000313" key="2">
    <source>
        <dbReference type="Proteomes" id="UP000242497"/>
    </source>
</evidence>
<proteinExistence type="predicted"/>
<accession>A0A1M6TYS7</accession>
<name>A0A1M6TYS7_9FIRM</name>
<evidence type="ECO:0008006" key="3">
    <source>
        <dbReference type="Google" id="ProtNLM"/>
    </source>
</evidence>
<dbReference type="AlphaFoldDB" id="A0A1M6TYS7"/>
<dbReference type="Proteomes" id="UP000242497">
    <property type="component" value="Unassembled WGS sequence"/>
</dbReference>
<reference evidence="2" key="1">
    <citation type="submission" date="2016-11" db="EMBL/GenBank/DDBJ databases">
        <authorList>
            <person name="Varghese N."/>
            <person name="Submissions S."/>
        </authorList>
    </citation>
    <scope>NUCLEOTIDE SEQUENCE [LARGE SCALE GENOMIC DNA]</scope>
    <source>
        <strain evidence="2">DSM 15518</strain>
    </source>
</reference>
<dbReference type="STRING" id="1123349.SAMN02744037_02705"/>
<dbReference type="RefSeq" id="WP_242939131.1">
    <property type="nucleotide sequence ID" value="NZ_FRAE01000112.1"/>
</dbReference>
<organism evidence="1 2">
    <name type="scientific">Tepidibacter formicigenes DSM 15518</name>
    <dbReference type="NCBI Taxonomy" id="1123349"/>
    <lineage>
        <taxon>Bacteria</taxon>
        <taxon>Bacillati</taxon>
        <taxon>Bacillota</taxon>
        <taxon>Clostridia</taxon>
        <taxon>Peptostreptococcales</taxon>
        <taxon>Peptostreptococcaceae</taxon>
        <taxon>Tepidibacter</taxon>
    </lineage>
</organism>
<sequence length="186" mass="22023">MAGYIFSLDNENSLRFCIENGIYSTYLSHPSNNRWRIHHEGTFGDYATMKEGDNIYFFIDRKIYGIGTLININGDCKFNNYPSSTLPIIQDFEDIKDDMLLNDNEKNLNNRWICIFEPNPNFFKIGIDMDDVLASKPESFRMLRAFWKLSFIKIDDEENKALKDIILKRNEEYINSQNTNYIFQYD</sequence>
<keyword evidence="2" id="KW-1185">Reference proteome</keyword>
<dbReference type="EMBL" id="FRAE01000112">
    <property type="protein sequence ID" value="SHK62175.1"/>
    <property type="molecule type" value="Genomic_DNA"/>
</dbReference>